<organism evidence="5 6">
    <name type="scientific">Bauldia litoralis</name>
    <dbReference type="NCBI Taxonomy" id="665467"/>
    <lineage>
        <taxon>Bacteria</taxon>
        <taxon>Pseudomonadati</taxon>
        <taxon>Pseudomonadota</taxon>
        <taxon>Alphaproteobacteria</taxon>
        <taxon>Hyphomicrobiales</taxon>
        <taxon>Kaistiaceae</taxon>
        <taxon>Bauldia</taxon>
    </lineage>
</organism>
<evidence type="ECO:0000256" key="3">
    <source>
        <dbReference type="ARBA" id="ARBA00022840"/>
    </source>
</evidence>
<dbReference type="EMBL" id="FMXQ01000016">
    <property type="protein sequence ID" value="SDB58582.1"/>
    <property type="molecule type" value="Genomic_DNA"/>
</dbReference>
<dbReference type="GO" id="GO:0005524">
    <property type="term" value="F:ATP binding"/>
    <property type="evidence" value="ECO:0007669"/>
    <property type="project" value="UniProtKB-KW"/>
</dbReference>
<dbReference type="Pfam" id="PF08706">
    <property type="entry name" value="D5_N"/>
    <property type="match status" value="1"/>
</dbReference>
<evidence type="ECO:0000256" key="2">
    <source>
        <dbReference type="ARBA" id="ARBA00022801"/>
    </source>
</evidence>
<keyword evidence="1" id="KW-0547">Nucleotide-binding</keyword>
<feature type="domain" description="SF3 helicase" evidence="4">
    <location>
        <begin position="482"/>
        <end position="641"/>
    </location>
</feature>
<protein>
    <submittedName>
        <fullName evidence="5">Phage/plasmid primase, P4 family, C-terminal domain-containing protein</fullName>
    </submittedName>
</protein>
<evidence type="ECO:0000313" key="5">
    <source>
        <dbReference type="EMBL" id="SDB58582.1"/>
    </source>
</evidence>
<dbReference type="SMART" id="SM00885">
    <property type="entry name" value="D5_N"/>
    <property type="match status" value="1"/>
</dbReference>
<dbReference type="PROSITE" id="PS51206">
    <property type="entry name" value="SF3_HELICASE_1"/>
    <property type="match status" value="1"/>
</dbReference>
<name>A0A1G6EMT3_9HYPH</name>
<proteinExistence type="predicted"/>
<reference evidence="5 6" key="1">
    <citation type="submission" date="2016-10" db="EMBL/GenBank/DDBJ databases">
        <authorList>
            <person name="de Groot N.N."/>
        </authorList>
    </citation>
    <scope>NUCLEOTIDE SEQUENCE [LARGE SCALE GENOMIC DNA]</scope>
    <source>
        <strain evidence="5 6">ATCC 35022</strain>
    </source>
</reference>
<keyword evidence="6" id="KW-1185">Reference proteome</keyword>
<dbReference type="PANTHER" id="PTHR35372:SF2">
    <property type="entry name" value="SF3 HELICASE DOMAIN-CONTAINING PROTEIN"/>
    <property type="match status" value="1"/>
</dbReference>
<dbReference type="NCBIfam" id="TIGR01613">
    <property type="entry name" value="primase_Cterm"/>
    <property type="match status" value="1"/>
</dbReference>
<dbReference type="OrthoDB" id="9763644at2"/>
<dbReference type="PANTHER" id="PTHR35372">
    <property type="entry name" value="ATP BINDING PROTEIN-RELATED"/>
    <property type="match status" value="1"/>
</dbReference>
<dbReference type="AlphaFoldDB" id="A0A1G6EMT3"/>
<accession>A0A1G6EMT3</accession>
<dbReference type="InterPro" id="IPR027417">
    <property type="entry name" value="P-loop_NTPase"/>
</dbReference>
<sequence>MSTPPIPVAHKDAGILPDRQMIAAFSEFAFRDLDGWIAVRCFAEKGNPDRTPRLTFHEINSDLTARLTDEARLASDMGLACFVLPGTVVAPGSAKAADVTAIRSVVVDLDEGDIQGKRQLLVEHLGTPSMEVASGGRTQEGFDRIHLHWALKAPALGEELKTACSLRGFLADKAGADTAFRSAHQPIRLPGSVYRKHGSERLCEIRGHVGVEYALGRLWDAASGMPAFDTGKAQVPSVRPDHQRLMAMVVREGGQDGTTRYEALSTVIGHWARQHRLGRVGWDGAWEAIRSYNEACVRPPWPLDRLKAETDRLVAVDLRNHTLIEGEIPAPPEGSQDALAESFSGLNASGWKYVSVWGKWLRWSGNRWCDDEAREVQHVIRIMCRAIAAEAKSGQKSMTSASTVTAVERLARSDPRHARRPDDWDHDPWLLNTPGGTVDLRTGTLSQPTPADEVTKVTAAAPGGECAIWHSFLHRVTGGDDVLQGYLQRVAGYCLTGVTSEHALFFLYGTGANGKSVFTGTLDAILGDYAEIAPIEMLMSSSSDRHPTELAKLRGARFVTAVETERDRPWAESKLKVLTGGDRVTARFMNRDFFDFKPQFKLVVAGNHKPIIRTVDEAMRRRLHLIPFTVTIPAEDRDPELQAKLLLEKDGILDWAIEGCLAWQARGLEPPEVVRETTKDYFEAEDAIGRWVEECCDLDPAYWESSANLYASWRVWSETNGEPFGSKKSFSSSLVVRFKPHRHSNARGFWGLRLRPSATAAGSSDDRS</sequence>
<dbReference type="InterPro" id="IPR014818">
    <property type="entry name" value="Phage/plasmid_primase_P4_C"/>
</dbReference>
<dbReference type="InterPro" id="IPR014015">
    <property type="entry name" value="Helicase_SF3_DNA-vir"/>
</dbReference>
<evidence type="ECO:0000256" key="1">
    <source>
        <dbReference type="ARBA" id="ARBA00022741"/>
    </source>
</evidence>
<dbReference type="InterPro" id="IPR045455">
    <property type="entry name" value="NrS-1_pol-like_helicase"/>
</dbReference>
<evidence type="ECO:0000259" key="4">
    <source>
        <dbReference type="PROSITE" id="PS51206"/>
    </source>
</evidence>
<dbReference type="InterPro" id="IPR051620">
    <property type="entry name" value="ORF904-like_C"/>
</dbReference>
<keyword evidence="3" id="KW-0067">ATP-binding</keyword>
<dbReference type="GO" id="GO:0016787">
    <property type="term" value="F:hydrolase activity"/>
    <property type="evidence" value="ECO:0007669"/>
    <property type="project" value="UniProtKB-KW"/>
</dbReference>
<evidence type="ECO:0000313" key="6">
    <source>
        <dbReference type="Proteomes" id="UP000199071"/>
    </source>
</evidence>
<dbReference type="Pfam" id="PF19263">
    <property type="entry name" value="DUF5906"/>
    <property type="match status" value="1"/>
</dbReference>
<dbReference type="STRING" id="665467.SAMN02982931_04702"/>
<dbReference type="Gene3D" id="3.40.50.300">
    <property type="entry name" value="P-loop containing nucleotide triphosphate hydrolases"/>
    <property type="match status" value="1"/>
</dbReference>
<dbReference type="Proteomes" id="UP000199071">
    <property type="component" value="Unassembled WGS sequence"/>
</dbReference>
<gene>
    <name evidence="5" type="ORF">SAMN02982931_04702</name>
</gene>
<dbReference type="InterPro" id="IPR006500">
    <property type="entry name" value="Helicase_put_C_phage/plasmid"/>
</dbReference>
<keyword evidence="2" id="KW-0378">Hydrolase</keyword>